<dbReference type="STRING" id="1419482.SAMN05444266_102514"/>
<accession>A0A1M6YVT9</accession>
<proteinExistence type="predicted"/>
<protein>
    <recommendedName>
        <fullName evidence="1">VOC domain-containing protein</fullName>
    </recommendedName>
</protein>
<dbReference type="PROSITE" id="PS51819">
    <property type="entry name" value="VOC"/>
    <property type="match status" value="1"/>
</dbReference>
<dbReference type="InterPro" id="IPR029068">
    <property type="entry name" value="Glyas_Bleomycin-R_OHBP_Dase"/>
</dbReference>
<dbReference type="PANTHER" id="PTHR36503">
    <property type="entry name" value="BLR2520 PROTEIN"/>
    <property type="match status" value="1"/>
</dbReference>
<dbReference type="Gene3D" id="3.10.180.10">
    <property type="entry name" value="2,3-Dihydroxybiphenyl 1,2-Dioxygenase, domain 1"/>
    <property type="match status" value="1"/>
</dbReference>
<dbReference type="OrthoDB" id="9798430at2"/>
<dbReference type="Pfam" id="PF00903">
    <property type="entry name" value="Glyoxalase"/>
    <property type="match status" value="1"/>
</dbReference>
<feature type="domain" description="VOC" evidence="1">
    <location>
        <begin position="4"/>
        <end position="127"/>
    </location>
</feature>
<evidence type="ECO:0000259" key="1">
    <source>
        <dbReference type="PROSITE" id="PS51819"/>
    </source>
</evidence>
<keyword evidence="3" id="KW-1185">Reference proteome</keyword>
<dbReference type="EMBL" id="FRBL01000002">
    <property type="protein sequence ID" value="SHL22421.1"/>
    <property type="molecule type" value="Genomic_DNA"/>
</dbReference>
<name>A0A1M6YVT9_9BACT</name>
<dbReference type="AlphaFoldDB" id="A0A1M6YVT9"/>
<dbReference type="Proteomes" id="UP000184420">
    <property type="component" value="Unassembled WGS sequence"/>
</dbReference>
<gene>
    <name evidence="2" type="ORF">SAMN05444266_102514</name>
</gene>
<dbReference type="PANTHER" id="PTHR36503:SF1">
    <property type="entry name" value="BLR2520 PROTEIN"/>
    <property type="match status" value="1"/>
</dbReference>
<dbReference type="InterPro" id="IPR037523">
    <property type="entry name" value="VOC_core"/>
</dbReference>
<dbReference type="CDD" id="cd07251">
    <property type="entry name" value="VOC_like"/>
    <property type="match status" value="1"/>
</dbReference>
<sequence>MQQRLTLITLGVRDLSRSLKFYEEGLGWKKSPDSQEAVAFFSLGGIVLSLFGWDSLAADANQSAESSGFRGITLAYNTRSREETDAVLQLAEKAGGKIVKPAEEVFWGGYSGYFTDPDGHLFEVAHNPFWEMNEQGQVLLP</sequence>
<evidence type="ECO:0000313" key="3">
    <source>
        <dbReference type="Proteomes" id="UP000184420"/>
    </source>
</evidence>
<dbReference type="RefSeq" id="WP_073079344.1">
    <property type="nucleotide sequence ID" value="NZ_FRBL01000002.1"/>
</dbReference>
<dbReference type="InterPro" id="IPR004360">
    <property type="entry name" value="Glyas_Fos-R_dOase_dom"/>
</dbReference>
<organism evidence="2 3">
    <name type="scientific">Chitinophaga jiangningensis</name>
    <dbReference type="NCBI Taxonomy" id="1419482"/>
    <lineage>
        <taxon>Bacteria</taxon>
        <taxon>Pseudomonadati</taxon>
        <taxon>Bacteroidota</taxon>
        <taxon>Chitinophagia</taxon>
        <taxon>Chitinophagales</taxon>
        <taxon>Chitinophagaceae</taxon>
        <taxon>Chitinophaga</taxon>
    </lineage>
</organism>
<dbReference type="SUPFAM" id="SSF54593">
    <property type="entry name" value="Glyoxalase/Bleomycin resistance protein/Dihydroxybiphenyl dioxygenase"/>
    <property type="match status" value="1"/>
</dbReference>
<reference evidence="2 3" key="1">
    <citation type="submission" date="2016-11" db="EMBL/GenBank/DDBJ databases">
        <authorList>
            <person name="Jaros S."/>
            <person name="Januszkiewicz K."/>
            <person name="Wedrychowicz H."/>
        </authorList>
    </citation>
    <scope>NUCLEOTIDE SEQUENCE [LARGE SCALE GENOMIC DNA]</scope>
    <source>
        <strain evidence="2 3">DSM 27406</strain>
    </source>
</reference>
<evidence type="ECO:0000313" key="2">
    <source>
        <dbReference type="EMBL" id="SHL22421.1"/>
    </source>
</evidence>